<dbReference type="EMBL" id="NCSJ02000010">
    <property type="protein sequence ID" value="RFU35257.1"/>
    <property type="molecule type" value="Genomic_DNA"/>
</dbReference>
<dbReference type="Proteomes" id="UP000258309">
    <property type="component" value="Unassembled WGS sequence"/>
</dbReference>
<feature type="non-terminal residue" evidence="1">
    <location>
        <position position="195"/>
    </location>
</feature>
<comment type="caution">
    <text evidence="1">The sequence shown here is derived from an EMBL/GenBank/DDBJ whole genome shotgun (WGS) entry which is preliminary data.</text>
</comment>
<dbReference type="AlphaFoldDB" id="A0A3E2HPI0"/>
<accession>A0A3E2HPI0</accession>
<evidence type="ECO:0000313" key="1">
    <source>
        <dbReference type="EMBL" id="RFU35257.1"/>
    </source>
</evidence>
<sequence>MATSKPERAGRAEMMKQKHLNVHRKPSYEDLVLENNQLKAKVTKFGSSKQHAEALHAECPRRATEVQKVYATLMHLYVSWKERRERLERQAMVIVPPYLPTPVTDLSSTIHPEVYSSKVVPVENFTIENDTLKKAVRKYIVESCKWIYHKHSSIKEDGQQDDVEIPLDLACPRAVVFATLEDWPASGDVEEDLKT</sequence>
<gene>
    <name evidence="1" type="ORF">B7463_g1088</name>
</gene>
<reference evidence="1 2" key="1">
    <citation type="submission" date="2018-05" db="EMBL/GenBank/DDBJ databases">
        <title>Draft genome sequence of Scytalidium lignicola DSM 105466, a ubiquitous saprotrophic fungus.</title>
        <authorList>
            <person name="Buettner E."/>
            <person name="Gebauer A.M."/>
            <person name="Hofrichter M."/>
            <person name="Liers C."/>
            <person name="Kellner H."/>
        </authorList>
    </citation>
    <scope>NUCLEOTIDE SEQUENCE [LARGE SCALE GENOMIC DNA]</scope>
    <source>
        <strain evidence="1 2">DSM 105466</strain>
    </source>
</reference>
<feature type="non-terminal residue" evidence="1">
    <location>
        <position position="1"/>
    </location>
</feature>
<keyword evidence="2" id="KW-1185">Reference proteome</keyword>
<evidence type="ECO:0000313" key="2">
    <source>
        <dbReference type="Proteomes" id="UP000258309"/>
    </source>
</evidence>
<name>A0A3E2HPI0_SCYLI</name>
<protein>
    <submittedName>
        <fullName evidence="1">Uncharacterized protein</fullName>
    </submittedName>
</protein>
<proteinExistence type="predicted"/>
<organism evidence="1 2">
    <name type="scientific">Scytalidium lignicola</name>
    <name type="common">Hyphomycete</name>
    <dbReference type="NCBI Taxonomy" id="5539"/>
    <lineage>
        <taxon>Eukaryota</taxon>
        <taxon>Fungi</taxon>
        <taxon>Dikarya</taxon>
        <taxon>Ascomycota</taxon>
        <taxon>Pezizomycotina</taxon>
        <taxon>Leotiomycetes</taxon>
        <taxon>Leotiomycetes incertae sedis</taxon>
        <taxon>Scytalidium</taxon>
    </lineage>
</organism>